<evidence type="ECO:0000313" key="4">
    <source>
        <dbReference type="EMBL" id="KAL2548068.1"/>
    </source>
</evidence>
<evidence type="ECO:0000256" key="1">
    <source>
        <dbReference type="ARBA" id="ARBA00023015"/>
    </source>
</evidence>
<feature type="region of interest" description="VHIID" evidence="3">
    <location>
        <begin position="517"/>
        <end position="582"/>
    </location>
</feature>
<dbReference type="EMBL" id="JBFOLJ010000003">
    <property type="protein sequence ID" value="KAL2548068.1"/>
    <property type="molecule type" value="Genomic_DNA"/>
</dbReference>
<sequence>MEQGTTATDCLAAGPPRGLGGERTVKFKETIELEEHILTQHLTHRIERFEDDYKVKESLIQMIGMHYNKNLQAKGIVEVAGGGFSSPAAKCKKDGSFTNYEPISVLDTRSPSPSTSTSTFSSFNNTTQQGAVTIASAAHGGGGGGGKADFVADLQPGHNADLELTNGVSENFNLGVEDWESLLSESVGQDQTLLRWISTGDVDDSSLSFKQLLQAGNWNEIQGNVGCFGAIDSAISTVGNAFSSLNTSALGLSGCGFSLNDNNNGKIGSVSNSLLSINDNNGKNLPFLPNGTSFHNQQYGNLEQKAQAFSPHVGLHKLQVQNTSNLNSLSSNSLLYGTAKEKQHQFHPQPNFHAPGNVEFDLGFHSVTVPFLDPCHELLLRKQQLSEMQQSTMGFGQQPNFVPVHQFEQKTMLVPKQEVTGGGGEQMVAPHCQQQHQHVVNDQLYKAAELILAGNFSNAQGILARLNQVLSPVGKPFHRTAFYFKEALHLALLTPNMGTPLPRIPTPFDGMFKMGAYKIFSEVSPLVQFMNFTANQVILEALDNAEEIHIIDFDIGFGAQWSSFMQELPRRDQGVPSLKITAFASPSTHHSVELSLMHENLSQFANDLHVNFKLEVVNIDSFDPNSSLVSSFRSSKSEAIVVNFPIWSMESHLSVLPSLFCFIKQLSPKILVSLDRGCDRTDLSFSHHILHSLQYYEALLNSIEAATMTSDSVNKIEKFLLQPRIESTVLGRLRAPNLMPPWRNLFASAGFFHTSISNFAETQAECVLKRSHVKGFHVEKRQASLVLCWQHHELMSVTAWRC</sequence>
<dbReference type="PROSITE" id="PS50985">
    <property type="entry name" value="GRAS"/>
    <property type="match status" value="1"/>
</dbReference>
<dbReference type="PANTHER" id="PTHR31636">
    <property type="entry name" value="OSJNBA0084A10.13 PROTEIN-RELATED"/>
    <property type="match status" value="1"/>
</dbReference>
<evidence type="ECO:0000256" key="3">
    <source>
        <dbReference type="PROSITE-ProRule" id="PRU01191"/>
    </source>
</evidence>
<comment type="caution">
    <text evidence="4">The sequence shown here is derived from an EMBL/GenBank/DDBJ whole genome shotgun (WGS) entry which is preliminary data.</text>
</comment>
<keyword evidence="5" id="KW-1185">Reference proteome</keyword>
<organism evidence="4 5">
    <name type="scientific">Forsythia ovata</name>
    <dbReference type="NCBI Taxonomy" id="205694"/>
    <lineage>
        <taxon>Eukaryota</taxon>
        <taxon>Viridiplantae</taxon>
        <taxon>Streptophyta</taxon>
        <taxon>Embryophyta</taxon>
        <taxon>Tracheophyta</taxon>
        <taxon>Spermatophyta</taxon>
        <taxon>Magnoliopsida</taxon>
        <taxon>eudicotyledons</taxon>
        <taxon>Gunneridae</taxon>
        <taxon>Pentapetalae</taxon>
        <taxon>asterids</taxon>
        <taxon>lamiids</taxon>
        <taxon>Lamiales</taxon>
        <taxon>Oleaceae</taxon>
        <taxon>Forsythieae</taxon>
        <taxon>Forsythia</taxon>
    </lineage>
</organism>
<dbReference type="AlphaFoldDB" id="A0ABD1WEH8"/>
<feature type="region of interest" description="Leucine repeat II (LRII)" evidence="3">
    <location>
        <begin position="596"/>
        <end position="628"/>
    </location>
</feature>
<dbReference type="Pfam" id="PF03514">
    <property type="entry name" value="GRAS"/>
    <property type="match status" value="1"/>
</dbReference>
<keyword evidence="2" id="KW-0804">Transcription</keyword>
<proteinExistence type="inferred from homology"/>
<comment type="similarity">
    <text evidence="3">Belongs to the GRAS family.</text>
</comment>
<evidence type="ECO:0000256" key="2">
    <source>
        <dbReference type="ARBA" id="ARBA00023163"/>
    </source>
</evidence>
<comment type="caution">
    <text evidence="3">Lacks conserved residue(s) required for the propagation of feature annotation.</text>
</comment>
<reference evidence="5" key="1">
    <citation type="submission" date="2024-07" db="EMBL/GenBank/DDBJ databases">
        <title>Two chromosome-level genome assemblies of Korean endemic species Abeliophyllum distichum and Forsythia ovata (Oleaceae).</title>
        <authorList>
            <person name="Jang H."/>
        </authorList>
    </citation>
    <scope>NUCLEOTIDE SEQUENCE [LARGE SCALE GENOMIC DNA]</scope>
</reference>
<feature type="short sequence motif" description="VHIID" evidence="3">
    <location>
        <begin position="548"/>
        <end position="552"/>
    </location>
</feature>
<dbReference type="InterPro" id="IPR005202">
    <property type="entry name" value="TF_GRAS"/>
</dbReference>
<evidence type="ECO:0000313" key="5">
    <source>
        <dbReference type="Proteomes" id="UP001604277"/>
    </source>
</evidence>
<feature type="region of interest" description="Leucine repeat I (LRI)" evidence="3">
    <location>
        <begin position="438"/>
        <end position="498"/>
    </location>
</feature>
<dbReference type="Proteomes" id="UP001604277">
    <property type="component" value="Unassembled WGS sequence"/>
</dbReference>
<keyword evidence="1" id="KW-0805">Transcription regulation</keyword>
<protein>
    <submittedName>
        <fullName evidence="4">DELLA protein GAI1-like</fullName>
    </submittedName>
</protein>
<gene>
    <name evidence="4" type="ORF">Fot_09598</name>
</gene>
<feature type="region of interest" description="SAW" evidence="3">
    <location>
        <begin position="730"/>
        <end position="801"/>
    </location>
</feature>
<name>A0ABD1WEH8_9LAMI</name>
<accession>A0ABD1WEH8</accession>